<accession>A0A814JMH5</accession>
<dbReference type="OrthoDB" id="26525at2759"/>
<dbReference type="EMBL" id="CAJNOJ010000019">
    <property type="protein sequence ID" value="CAF0833426.1"/>
    <property type="molecule type" value="Genomic_DNA"/>
</dbReference>
<dbReference type="InterPro" id="IPR051111">
    <property type="entry name" value="Ca-binding_regulatory"/>
</dbReference>
<dbReference type="AlphaFoldDB" id="A0A814JMH5"/>
<keyword evidence="6" id="KW-1185">Reference proteome</keyword>
<feature type="domain" description="EF-hand" evidence="3">
    <location>
        <begin position="49"/>
        <end position="84"/>
    </location>
</feature>
<dbReference type="GO" id="GO:0005509">
    <property type="term" value="F:calcium ion binding"/>
    <property type="evidence" value="ECO:0007669"/>
    <property type="project" value="InterPro"/>
</dbReference>
<evidence type="ECO:0000256" key="2">
    <source>
        <dbReference type="ARBA" id="ARBA00022837"/>
    </source>
</evidence>
<dbReference type="InterPro" id="IPR002048">
    <property type="entry name" value="EF_hand_dom"/>
</dbReference>
<dbReference type="InterPro" id="IPR011992">
    <property type="entry name" value="EF-hand-dom_pair"/>
</dbReference>
<organism evidence="5 6">
    <name type="scientific">Adineta ricciae</name>
    <name type="common">Rotifer</name>
    <dbReference type="NCBI Taxonomy" id="249248"/>
    <lineage>
        <taxon>Eukaryota</taxon>
        <taxon>Metazoa</taxon>
        <taxon>Spiralia</taxon>
        <taxon>Gnathifera</taxon>
        <taxon>Rotifera</taxon>
        <taxon>Eurotatoria</taxon>
        <taxon>Bdelloidea</taxon>
        <taxon>Adinetida</taxon>
        <taxon>Adinetidae</taxon>
        <taxon>Adineta</taxon>
    </lineage>
</organism>
<dbReference type="EMBL" id="CAJNOR010000933">
    <property type="protein sequence ID" value="CAF1039715.1"/>
    <property type="molecule type" value="Genomic_DNA"/>
</dbReference>
<feature type="domain" description="EF-hand" evidence="3">
    <location>
        <begin position="13"/>
        <end position="48"/>
    </location>
</feature>
<dbReference type="Pfam" id="PF13499">
    <property type="entry name" value="EF-hand_7"/>
    <property type="match status" value="1"/>
</dbReference>
<comment type="caution">
    <text evidence="5">The sequence shown here is derived from an EMBL/GenBank/DDBJ whole genome shotgun (WGS) entry which is preliminary data.</text>
</comment>
<dbReference type="PANTHER" id="PTHR46311:SF5">
    <property type="entry name" value="EF-HAND DOMAIN-CONTAINING PROTEIN"/>
    <property type="match status" value="1"/>
</dbReference>
<dbReference type="PROSITE" id="PS50222">
    <property type="entry name" value="EF_HAND_2"/>
    <property type="match status" value="2"/>
</dbReference>
<dbReference type="PANTHER" id="PTHR46311">
    <property type="entry name" value="CALCIUM-BINDING PROTEIN 8-RELATED"/>
    <property type="match status" value="1"/>
</dbReference>
<evidence type="ECO:0000259" key="3">
    <source>
        <dbReference type="PROSITE" id="PS50222"/>
    </source>
</evidence>
<proteinExistence type="predicted"/>
<evidence type="ECO:0000256" key="1">
    <source>
        <dbReference type="ARBA" id="ARBA00022737"/>
    </source>
</evidence>
<dbReference type="InterPro" id="IPR018247">
    <property type="entry name" value="EF_Hand_1_Ca_BS"/>
</dbReference>
<reference evidence="5" key="1">
    <citation type="submission" date="2021-02" db="EMBL/GenBank/DDBJ databases">
        <authorList>
            <person name="Nowell W R."/>
        </authorList>
    </citation>
    <scope>NUCLEOTIDE SEQUENCE</scope>
</reference>
<gene>
    <name evidence="4" type="ORF">EDS130_LOCUS6457</name>
    <name evidence="5" type="ORF">XAT740_LOCUS15197</name>
</gene>
<protein>
    <recommendedName>
        <fullName evidence="3">EF-hand domain-containing protein</fullName>
    </recommendedName>
</protein>
<keyword evidence="1" id="KW-0677">Repeat</keyword>
<evidence type="ECO:0000313" key="5">
    <source>
        <dbReference type="EMBL" id="CAF1039715.1"/>
    </source>
</evidence>
<evidence type="ECO:0000313" key="6">
    <source>
        <dbReference type="Proteomes" id="UP000663828"/>
    </source>
</evidence>
<dbReference type="GO" id="GO:0032588">
    <property type="term" value="C:trans-Golgi network membrane"/>
    <property type="evidence" value="ECO:0007669"/>
    <property type="project" value="TreeGrafter"/>
</dbReference>
<keyword evidence="2" id="KW-0106">Calcium</keyword>
<dbReference type="PROSITE" id="PS00018">
    <property type="entry name" value="EF_HAND_1"/>
    <property type="match status" value="2"/>
</dbReference>
<name>A0A814JMH5_ADIRI</name>
<sequence length="99" mass="11384">MSLESLLKQLKPDEIAEIKTAFKAFDKDNNGYITSDEMHECLRRSHVSHDNNEILEVMKNMDSNRDGTVSFDEYMTFMAYLYTGQTPPASNNTKQKGKK</sequence>
<dbReference type="SUPFAM" id="SSF47473">
    <property type="entry name" value="EF-hand"/>
    <property type="match status" value="1"/>
</dbReference>
<dbReference type="Proteomes" id="UP000663828">
    <property type="component" value="Unassembled WGS sequence"/>
</dbReference>
<dbReference type="FunFam" id="1.10.238.10:FF:000178">
    <property type="entry name" value="Calmodulin-2 A"/>
    <property type="match status" value="1"/>
</dbReference>
<dbReference type="CDD" id="cd00051">
    <property type="entry name" value="EFh"/>
    <property type="match status" value="1"/>
</dbReference>
<dbReference type="Proteomes" id="UP000663852">
    <property type="component" value="Unassembled WGS sequence"/>
</dbReference>
<evidence type="ECO:0000313" key="4">
    <source>
        <dbReference type="EMBL" id="CAF0833426.1"/>
    </source>
</evidence>
<dbReference type="SMART" id="SM00054">
    <property type="entry name" value="EFh"/>
    <property type="match status" value="2"/>
</dbReference>
<dbReference type="Gene3D" id="1.10.238.10">
    <property type="entry name" value="EF-hand"/>
    <property type="match status" value="1"/>
</dbReference>